<dbReference type="GO" id="GO:0005576">
    <property type="term" value="C:extracellular region"/>
    <property type="evidence" value="ECO:0007669"/>
    <property type="project" value="TreeGrafter"/>
</dbReference>
<comment type="caution">
    <text evidence="9">The sequence shown here is derived from an EMBL/GenBank/DDBJ whole genome shotgun (WGS) entry which is preliminary data.</text>
</comment>
<feature type="active site" description="Proton donor/acceptor" evidence="6">
    <location>
        <position position="424"/>
    </location>
</feature>
<evidence type="ECO:0000256" key="3">
    <source>
        <dbReference type="ARBA" id="ARBA00022960"/>
    </source>
</evidence>
<keyword evidence="5 6" id="KW-0961">Cell wall biogenesis/degradation</keyword>
<dbReference type="GO" id="GO:0016740">
    <property type="term" value="F:transferase activity"/>
    <property type="evidence" value="ECO:0007669"/>
    <property type="project" value="UniProtKB-KW"/>
</dbReference>
<keyword evidence="2" id="KW-0808">Transferase</keyword>
<proteinExistence type="predicted"/>
<comment type="pathway">
    <text evidence="1 6">Cell wall biogenesis; peptidoglycan biosynthesis.</text>
</comment>
<evidence type="ECO:0000256" key="7">
    <source>
        <dbReference type="SAM" id="SignalP"/>
    </source>
</evidence>
<feature type="chain" id="PRO_5001777213" description="L,D-TPase catalytic domain-containing protein" evidence="7">
    <location>
        <begin position="32"/>
        <end position="470"/>
    </location>
</feature>
<evidence type="ECO:0000256" key="2">
    <source>
        <dbReference type="ARBA" id="ARBA00022679"/>
    </source>
</evidence>
<dbReference type="SUPFAM" id="SSF141523">
    <property type="entry name" value="L,D-transpeptidase catalytic domain-like"/>
    <property type="match status" value="1"/>
</dbReference>
<dbReference type="InterPro" id="IPR022029">
    <property type="entry name" value="YoaR-like_PG-bd"/>
</dbReference>
<dbReference type="SUPFAM" id="SSF143985">
    <property type="entry name" value="L,D-transpeptidase pre-catalytic domain-like"/>
    <property type="match status" value="1"/>
</dbReference>
<dbReference type="InterPro" id="IPR038063">
    <property type="entry name" value="Transpep_catalytic_dom"/>
</dbReference>
<keyword evidence="10" id="KW-1185">Reference proteome</keyword>
<organism evidence="9 10">
    <name type="scientific">Lacrimispora celerecrescens</name>
    <dbReference type="NCBI Taxonomy" id="29354"/>
    <lineage>
        <taxon>Bacteria</taxon>
        <taxon>Bacillati</taxon>
        <taxon>Bacillota</taxon>
        <taxon>Clostridia</taxon>
        <taxon>Lachnospirales</taxon>
        <taxon>Lachnospiraceae</taxon>
        <taxon>Lacrimispora</taxon>
    </lineage>
</organism>
<evidence type="ECO:0000256" key="6">
    <source>
        <dbReference type="PROSITE-ProRule" id="PRU01373"/>
    </source>
</evidence>
<evidence type="ECO:0000256" key="5">
    <source>
        <dbReference type="ARBA" id="ARBA00023316"/>
    </source>
</evidence>
<dbReference type="Gene3D" id="3.10.20.800">
    <property type="match status" value="1"/>
</dbReference>
<evidence type="ECO:0000256" key="4">
    <source>
        <dbReference type="ARBA" id="ARBA00022984"/>
    </source>
</evidence>
<protein>
    <recommendedName>
        <fullName evidence="8">L,D-TPase catalytic domain-containing protein</fullName>
    </recommendedName>
</protein>
<gene>
    <name evidence="9" type="ORF">IO98_18775</name>
</gene>
<dbReference type="GO" id="GO:0008360">
    <property type="term" value="P:regulation of cell shape"/>
    <property type="evidence" value="ECO:0007669"/>
    <property type="project" value="UniProtKB-UniRule"/>
</dbReference>
<dbReference type="RefSeq" id="WP_038283703.1">
    <property type="nucleotide sequence ID" value="NZ_JPME01000025.1"/>
</dbReference>
<dbReference type="CDD" id="cd16913">
    <property type="entry name" value="YkuD_like"/>
    <property type="match status" value="1"/>
</dbReference>
<dbReference type="Proteomes" id="UP000028525">
    <property type="component" value="Unassembled WGS sequence"/>
</dbReference>
<keyword evidence="4 6" id="KW-0573">Peptidoglycan synthesis</keyword>
<dbReference type="Pfam" id="PF03734">
    <property type="entry name" value="YkuD"/>
    <property type="match status" value="1"/>
</dbReference>
<dbReference type="GO" id="GO:0071555">
    <property type="term" value="P:cell wall organization"/>
    <property type="evidence" value="ECO:0007669"/>
    <property type="project" value="UniProtKB-UniRule"/>
</dbReference>
<dbReference type="EMBL" id="JPME01000025">
    <property type="protein sequence ID" value="KEZ88273.1"/>
    <property type="molecule type" value="Genomic_DNA"/>
</dbReference>
<keyword evidence="7" id="KW-0732">Signal</keyword>
<accession>A0A084JH39</accession>
<dbReference type="Pfam" id="PF12229">
    <property type="entry name" value="PG_binding_4"/>
    <property type="match status" value="1"/>
</dbReference>
<dbReference type="InterPro" id="IPR050979">
    <property type="entry name" value="LD-transpeptidase"/>
</dbReference>
<feature type="active site" description="Nucleophile" evidence="6">
    <location>
        <position position="445"/>
    </location>
</feature>
<dbReference type="OrthoDB" id="3176960at2"/>
<evidence type="ECO:0000313" key="10">
    <source>
        <dbReference type="Proteomes" id="UP000028525"/>
    </source>
</evidence>
<feature type="signal peptide" evidence="7">
    <location>
        <begin position="1"/>
        <end position="31"/>
    </location>
</feature>
<sequence>MSRKRSHAGTMSKSILLAVLFMLAGTTIALADDASKFVPGTKINGVLVGGMTVEEAKIQIEGFYSREYQLSIKEKGDAEEVINGPEIGYQVVFSEGLKTVLDEQNASGRVAGPAVDNNYSQKGVVSYDEGKLKERLNSLSCMSGEGITATTNARITDWQQGIPFTILPEVQGNSVNLEKLEALVKAALNEVSPQINIEESGCYDTITVTSEDAGLIAKRDSFNGIRAMEITYVLGDGQSEVLKGEEIYSWVSGMTEGVINVKGDKVTAYVKGLADKYDIQGKERAFRVTNGKPSLLPGSYGRKMDQAEETAALNAIIQSGQSQKREPKYIQTVADKTSAWGGTYVEADMAAQHVYMYKAGALVWDSPCVTGNVSKNYTTPEGIFTLYNKETDRILRGAKKADGTYEYESHVDYWMPFNGGIGFHDANWRSRFGGAIYQTTGSHGCVNLPPEKAKVLYGLVYSGIPVICHY</sequence>
<dbReference type="Gene3D" id="2.40.440.10">
    <property type="entry name" value="L,D-transpeptidase catalytic domain-like"/>
    <property type="match status" value="1"/>
</dbReference>
<dbReference type="PANTHER" id="PTHR30582:SF33">
    <property type="entry name" value="EXPORTED PROTEIN"/>
    <property type="match status" value="1"/>
</dbReference>
<dbReference type="STRING" id="29354.IO98_18775"/>
<evidence type="ECO:0000256" key="1">
    <source>
        <dbReference type="ARBA" id="ARBA00004752"/>
    </source>
</evidence>
<feature type="domain" description="L,D-TPase catalytic" evidence="8">
    <location>
        <begin position="343"/>
        <end position="469"/>
    </location>
</feature>
<dbReference type="UniPathway" id="UPA00219"/>
<dbReference type="AlphaFoldDB" id="A0A084JH39"/>
<dbReference type="InterPro" id="IPR005490">
    <property type="entry name" value="LD_TPept_cat_dom"/>
</dbReference>
<dbReference type="PROSITE" id="PS52029">
    <property type="entry name" value="LD_TPASE"/>
    <property type="match status" value="1"/>
</dbReference>
<reference evidence="9 10" key="1">
    <citation type="submission" date="2014-07" db="EMBL/GenBank/DDBJ databases">
        <title>Draft genome of Clostridium celerecrescens 152B isolated from sediments associated with methane hydrate from Krishna Godavari basin.</title>
        <authorList>
            <person name="Honkalas V.S."/>
            <person name="Dabir A.P."/>
            <person name="Arora P."/>
            <person name="Dhakephalkar P.K."/>
        </authorList>
    </citation>
    <scope>NUCLEOTIDE SEQUENCE [LARGE SCALE GENOMIC DNA]</scope>
    <source>
        <strain evidence="9 10">152B</strain>
    </source>
</reference>
<dbReference type="GO" id="GO:0018104">
    <property type="term" value="P:peptidoglycan-protein cross-linking"/>
    <property type="evidence" value="ECO:0007669"/>
    <property type="project" value="TreeGrafter"/>
</dbReference>
<dbReference type="InterPro" id="IPR038054">
    <property type="entry name" value="LD_TPept-like_central_sf"/>
</dbReference>
<dbReference type="GO" id="GO:0071972">
    <property type="term" value="F:peptidoglycan L,D-transpeptidase activity"/>
    <property type="evidence" value="ECO:0007669"/>
    <property type="project" value="TreeGrafter"/>
</dbReference>
<evidence type="ECO:0000259" key="8">
    <source>
        <dbReference type="PROSITE" id="PS52029"/>
    </source>
</evidence>
<name>A0A084JH39_9FIRM</name>
<dbReference type="PANTHER" id="PTHR30582">
    <property type="entry name" value="L,D-TRANSPEPTIDASE"/>
    <property type="match status" value="1"/>
</dbReference>
<keyword evidence="3 6" id="KW-0133">Cell shape</keyword>
<evidence type="ECO:0000313" key="9">
    <source>
        <dbReference type="EMBL" id="KEZ88273.1"/>
    </source>
</evidence>